<feature type="compositionally biased region" description="Basic and acidic residues" evidence="1">
    <location>
        <begin position="17"/>
        <end position="27"/>
    </location>
</feature>
<feature type="region of interest" description="Disordered" evidence="1">
    <location>
        <begin position="1"/>
        <end position="33"/>
    </location>
</feature>
<name>A0ABQ9U0S1_SAGOE</name>
<comment type="caution">
    <text evidence="2">The sequence shown here is derived from an EMBL/GenBank/DDBJ whole genome shotgun (WGS) entry which is preliminary data.</text>
</comment>
<reference evidence="2 3" key="1">
    <citation type="submission" date="2023-05" db="EMBL/GenBank/DDBJ databases">
        <title>B98-5 Cell Line De Novo Hybrid Assembly: An Optical Mapping Approach.</title>
        <authorList>
            <person name="Kananen K."/>
            <person name="Auerbach J.A."/>
            <person name="Kautto E."/>
            <person name="Blachly J.S."/>
        </authorList>
    </citation>
    <scope>NUCLEOTIDE SEQUENCE [LARGE SCALE GENOMIC DNA]</scope>
    <source>
        <strain evidence="2">B95-8</strain>
        <tissue evidence="2">Cell line</tissue>
    </source>
</reference>
<gene>
    <name evidence="2" type="ORF">P7K49_031248</name>
</gene>
<protein>
    <submittedName>
        <fullName evidence="2">Uncharacterized protein</fullName>
    </submittedName>
</protein>
<evidence type="ECO:0000256" key="1">
    <source>
        <dbReference type="SAM" id="MobiDB-lite"/>
    </source>
</evidence>
<dbReference type="EMBL" id="JASSZA010000017">
    <property type="protein sequence ID" value="KAK2089992.1"/>
    <property type="molecule type" value="Genomic_DNA"/>
</dbReference>
<dbReference type="Proteomes" id="UP001266305">
    <property type="component" value="Unassembled WGS sequence"/>
</dbReference>
<evidence type="ECO:0000313" key="2">
    <source>
        <dbReference type="EMBL" id="KAK2089992.1"/>
    </source>
</evidence>
<keyword evidence="3" id="KW-1185">Reference proteome</keyword>
<sequence length="106" mass="11420">MDRLADDGQPESLTKCRRLEGQQRQGEEEAGGPQCAQLLALDAQDSVEKGSLPAVELDGPRVPEDGAGQLVDTVWVKKGDQILFSSMFEANITTNNIAVIACPSHR</sequence>
<organism evidence="2 3">
    <name type="scientific">Saguinus oedipus</name>
    <name type="common">Cotton-top tamarin</name>
    <name type="synonym">Oedipomidas oedipus</name>
    <dbReference type="NCBI Taxonomy" id="9490"/>
    <lineage>
        <taxon>Eukaryota</taxon>
        <taxon>Metazoa</taxon>
        <taxon>Chordata</taxon>
        <taxon>Craniata</taxon>
        <taxon>Vertebrata</taxon>
        <taxon>Euteleostomi</taxon>
        <taxon>Mammalia</taxon>
        <taxon>Eutheria</taxon>
        <taxon>Euarchontoglires</taxon>
        <taxon>Primates</taxon>
        <taxon>Haplorrhini</taxon>
        <taxon>Platyrrhini</taxon>
        <taxon>Cebidae</taxon>
        <taxon>Callitrichinae</taxon>
        <taxon>Saguinus</taxon>
    </lineage>
</organism>
<evidence type="ECO:0000313" key="3">
    <source>
        <dbReference type="Proteomes" id="UP001266305"/>
    </source>
</evidence>
<proteinExistence type="predicted"/>
<accession>A0ABQ9U0S1</accession>